<evidence type="ECO:0000256" key="6">
    <source>
        <dbReference type="RuleBase" id="RU000662"/>
    </source>
</evidence>
<dbReference type="GO" id="GO:0003723">
    <property type="term" value="F:RNA binding"/>
    <property type="evidence" value="ECO:0007669"/>
    <property type="project" value="TreeGrafter"/>
</dbReference>
<feature type="region of interest" description="Disordered" evidence="7">
    <location>
        <begin position="1"/>
        <end position="32"/>
    </location>
</feature>
<sequence>MADSTPKDAPVAAATKTASKGSGEEKKKRGCPRNYDLGNGVYRFSRTRMYHKKAQYKFIGKKTEKKVKPVKPLTVEKKIGGEKNGEARVVLLKKRRNYYPTADKIKPHHSRKFFSQHKRYTRKTLTPGTICIVLAGPHKGKRVVLLKVLESGLLLVTGPFKINACPLRRISQNFVIATSAKLDISGVKLPANINDKYFKRNRQKRAKKAEGDIFSTKKEAYKPSDQRKADQQVVDKQIIGVIRKRPEKKHLFMYLSAMFGLRSSQYPHRMKF</sequence>
<dbReference type="AlphaFoldDB" id="R4UW68"/>
<dbReference type="GO" id="GO:0000027">
    <property type="term" value="P:ribosomal large subunit assembly"/>
    <property type="evidence" value="ECO:0007669"/>
    <property type="project" value="TreeGrafter"/>
</dbReference>
<evidence type="ECO:0000256" key="2">
    <source>
        <dbReference type="ARBA" id="ARBA00022980"/>
    </source>
</evidence>
<dbReference type="PANTHER" id="PTHR10715">
    <property type="entry name" value="60S RIBOSOMAL PROTEIN L6"/>
    <property type="match status" value="1"/>
</dbReference>
<dbReference type="Pfam" id="PF03868">
    <property type="entry name" value="Ribosomal_L6e_N"/>
    <property type="match status" value="1"/>
</dbReference>
<dbReference type="InterPro" id="IPR008991">
    <property type="entry name" value="Translation_prot_SH3-like_sf"/>
</dbReference>
<dbReference type="GO" id="GO:0003735">
    <property type="term" value="F:structural constituent of ribosome"/>
    <property type="evidence" value="ECO:0007669"/>
    <property type="project" value="InterPro"/>
</dbReference>
<name>R4UW68_COPFO</name>
<feature type="domain" description="Large ribosomal subunit protein uL6 N-terminal" evidence="8">
    <location>
        <begin position="25"/>
        <end position="78"/>
    </location>
</feature>
<dbReference type="GO" id="GO:0022625">
    <property type="term" value="C:cytosolic large ribosomal subunit"/>
    <property type="evidence" value="ECO:0007669"/>
    <property type="project" value="TreeGrafter"/>
</dbReference>
<comment type="subunit">
    <text evidence="5">Component of the large ribosomal subunit. May bind IPO9 with low affinity.</text>
</comment>
<dbReference type="SUPFAM" id="SSF50104">
    <property type="entry name" value="Translation proteins SH3-like domain"/>
    <property type="match status" value="1"/>
</dbReference>
<protein>
    <recommendedName>
        <fullName evidence="6">60S ribosomal protein L6</fullName>
    </recommendedName>
</protein>
<evidence type="ECO:0000256" key="5">
    <source>
        <dbReference type="ARBA" id="ARBA00046388"/>
    </source>
</evidence>
<evidence type="ECO:0000256" key="3">
    <source>
        <dbReference type="ARBA" id="ARBA00023274"/>
    </source>
</evidence>
<dbReference type="InterPro" id="IPR014722">
    <property type="entry name" value="Rib_uL2_dom2"/>
</dbReference>
<evidence type="ECO:0000256" key="1">
    <source>
        <dbReference type="ARBA" id="ARBA00010592"/>
    </source>
</evidence>
<dbReference type="InterPro" id="IPR049633">
    <property type="entry name" value="Ribosomal_eL6_CS"/>
</dbReference>
<keyword evidence="3 6" id="KW-0687">Ribonucleoprotein</keyword>
<dbReference type="GO" id="GO:0002181">
    <property type="term" value="P:cytoplasmic translation"/>
    <property type="evidence" value="ECO:0007669"/>
    <property type="project" value="TreeGrafter"/>
</dbReference>
<dbReference type="InterPro" id="IPR000915">
    <property type="entry name" value="60S_ribosomal_eL6"/>
</dbReference>
<dbReference type="FunFam" id="2.30.30.30:FF:000014">
    <property type="entry name" value="60S ribosomal protein L6"/>
    <property type="match status" value="1"/>
</dbReference>
<dbReference type="PROSITE" id="PS01170">
    <property type="entry name" value="RIBOSOMAL_L6E"/>
    <property type="match status" value="1"/>
</dbReference>
<dbReference type="InterPro" id="IPR005568">
    <property type="entry name" value="Ribosomal_uL6_N"/>
</dbReference>
<reference evidence="9" key="1">
    <citation type="submission" date="2013-03" db="EMBL/GenBank/DDBJ databases">
        <title>Immune-Related transcriptome of Coptotermes formosanus Shiraki workers: the defense mechanism.</title>
        <authorList>
            <person name="Hussain A."/>
            <person name="Li Y.F."/>
            <person name="Wen S.Y."/>
        </authorList>
    </citation>
    <scope>NUCLEOTIDE SEQUENCE</scope>
</reference>
<evidence type="ECO:0000256" key="7">
    <source>
        <dbReference type="SAM" id="MobiDB-lite"/>
    </source>
</evidence>
<dbReference type="EMBL" id="KC740667">
    <property type="protein sequence ID" value="AGM32491.1"/>
    <property type="molecule type" value="mRNA"/>
</dbReference>
<accession>R4UW68</accession>
<dbReference type="InterPro" id="IPR041997">
    <property type="entry name" value="Ribosomal_eL6_KOW"/>
</dbReference>
<dbReference type="Gene3D" id="2.30.30.30">
    <property type="match status" value="1"/>
</dbReference>
<organism evidence="9">
    <name type="scientific">Coptotermes formosanus</name>
    <name type="common">Formosan subterranean termite</name>
    <dbReference type="NCBI Taxonomy" id="36987"/>
    <lineage>
        <taxon>Eukaryota</taxon>
        <taxon>Metazoa</taxon>
        <taxon>Ecdysozoa</taxon>
        <taxon>Arthropoda</taxon>
        <taxon>Hexapoda</taxon>
        <taxon>Insecta</taxon>
        <taxon>Pterygota</taxon>
        <taxon>Neoptera</taxon>
        <taxon>Polyneoptera</taxon>
        <taxon>Dictyoptera</taxon>
        <taxon>Blattodea</taxon>
        <taxon>Blattoidea</taxon>
        <taxon>Termitoidae</taxon>
        <taxon>Rhinotermitidae</taxon>
        <taxon>Coptotermes</taxon>
    </lineage>
</organism>
<dbReference type="CDD" id="cd13156">
    <property type="entry name" value="KOW_RPL6"/>
    <property type="match status" value="1"/>
</dbReference>
<evidence type="ECO:0000259" key="8">
    <source>
        <dbReference type="Pfam" id="PF03868"/>
    </source>
</evidence>
<evidence type="ECO:0000256" key="4">
    <source>
        <dbReference type="ARBA" id="ARBA00034092"/>
    </source>
</evidence>
<dbReference type="Pfam" id="PF01159">
    <property type="entry name" value="Ribosomal_L6e"/>
    <property type="match status" value="1"/>
</dbReference>
<comment type="function">
    <text evidence="4">Component of the large ribosomal subunit. The ribosome is a large ribonucleoprotein complex responsible for the synthesis of proteins in the cell.</text>
</comment>
<evidence type="ECO:0000313" key="9">
    <source>
        <dbReference type="EMBL" id="AGM32491.1"/>
    </source>
</evidence>
<comment type="similarity">
    <text evidence="1 6">Belongs to the eukaryotic ribosomal protein eL6 family.</text>
</comment>
<dbReference type="PANTHER" id="PTHR10715:SF0">
    <property type="entry name" value="LARGE RIBOSOMAL SUBUNIT PROTEIN EL6"/>
    <property type="match status" value="1"/>
</dbReference>
<keyword evidence="2 6" id="KW-0689">Ribosomal protein</keyword>
<proteinExistence type="evidence at transcript level"/>